<name>A0A8H5GBM5_9AGAR</name>
<dbReference type="OrthoDB" id="413520at2759"/>
<protein>
    <recommendedName>
        <fullName evidence="3">Methyltransferase-domain-containing protein</fullName>
    </recommendedName>
</protein>
<sequence>MFFYISFLRPPPTQSSPSTPIHITPQISNDLRTEPYTDSQDIYYSWAPYPQPAHPPPPSLPPQPTSPTQYLKTTRPIKLTTYRPSSLFKEIPVPPPLGVRENQQWQLILSATPSKTPNYIIDLGESNVGHGIPFPVISMPVVFSAKGVSKGGGGKKQERVERIYRFSNGRAGGEESGNTEVVMDFCDLKITEQTSFDLDKNDQFREQKIWDSGIGLSSWLAEFKASDQNRLGEPLDILWDGLFSSEARHIIELGAGTGIVSLTLASLRNSLSHLNSPTPDKVIATDLESAVPLLNHNISSNHSLYPTNTPQADILDWDEEELPESVTSLGSIDVILMSDVTYNTDSFPALLSTTSKLLRIGDKPPVILLGYKERHEAERSLWSMMESIGVRLEKIGQRRGFADPPVEIWFGRVFR</sequence>
<evidence type="ECO:0000313" key="2">
    <source>
        <dbReference type="Proteomes" id="UP000559027"/>
    </source>
</evidence>
<dbReference type="AlphaFoldDB" id="A0A8H5GBM5"/>
<gene>
    <name evidence="1" type="ORF">D9756_002622</name>
</gene>
<accession>A0A8H5GBM5</accession>
<comment type="caution">
    <text evidence="1">The sequence shown here is derived from an EMBL/GenBank/DDBJ whole genome shotgun (WGS) entry which is preliminary data.</text>
</comment>
<dbReference type="GO" id="GO:0005634">
    <property type="term" value="C:nucleus"/>
    <property type="evidence" value="ECO:0007669"/>
    <property type="project" value="TreeGrafter"/>
</dbReference>
<dbReference type="GO" id="GO:0005737">
    <property type="term" value="C:cytoplasm"/>
    <property type="evidence" value="ECO:0007669"/>
    <property type="project" value="TreeGrafter"/>
</dbReference>
<dbReference type="InterPro" id="IPR019410">
    <property type="entry name" value="Methyltransf_16"/>
</dbReference>
<organism evidence="1 2">
    <name type="scientific">Leucocoprinus leucothites</name>
    <dbReference type="NCBI Taxonomy" id="201217"/>
    <lineage>
        <taxon>Eukaryota</taxon>
        <taxon>Fungi</taxon>
        <taxon>Dikarya</taxon>
        <taxon>Basidiomycota</taxon>
        <taxon>Agaricomycotina</taxon>
        <taxon>Agaricomycetes</taxon>
        <taxon>Agaricomycetidae</taxon>
        <taxon>Agaricales</taxon>
        <taxon>Agaricineae</taxon>
        <taxon>Agaricaceae</taxon>
        <taxon>Leucocoprinus</taxon>
    </lineage>
</organism>
<evidence type="ECO:0000313" key="1">
    <source>
        <dbReference type="EMBL" id="KAF5361923.1"/>
    </source>
</evidence>
<evidence type="ECO:0008006" key="3">
    <source>
        <dbReference type="Google" id="ProtNLM"/>
    </source>
</evidence>
<dbReference type="InterPro" id="IPR029063">
    <property type="entry name" value="SAM-dependent_MTases_sf"/>
</dbReference>
<dbReference type="Gene3D" id="3.40.50.150">
    <property type="entry name" value="Vaccinia Virus protein VP39"/>
    <property type="match status" value="1"/>
</dbReference>
<dbReference type="SUPFAM" id="SSF53335">
    <property type="entry name" value="S-adenosyl-L-methionine-dependent methyltransferases"/>
    <property type="match status" value="1"/>
</dbReference>
<dbReference type="GO" id="GO:0008757">
    <property type="term" value="F:S-adenosylmethionine-dependent methyltransferase activity"/>
    <property type="evidence" value="ECO:0007669"/>
    <property type="project" value="UniProtKB-ARBA"/>
</dbReference>
<dbReference type="Proteomes" id="UP000559027">
    <property type="component" value="Unassembled WGS sequence"/>
</dbReference>
<dbReference type="EMBL" id="JAACJO010000002">
    <property type="protein sequence ID" value="KAF5361923.1"/>
    <property type="molecule type" value="Genomic_DNA"/>
</dbReference>
<dbReference type="PANTHER" id="PTHR14614:SF162">
    <property type="entry name" value="EXPRESSED PROTEIN"/>
    <property type="match status" value="1"/>
</dbReference>
<proteinExistence type="predicted"/>
<reference evidence="1 2" key="1">
    <citation type="journal article" date="2020" name="ISME J.">
        <title>Uncovering the hidden diversity of litter-decomposition mechanisms in mushroom-forming fungi.</title>
        <authorList>
            <person name="Floudas D."/>
            <person name="Bentzer J."/>
            <person name="Ahren D."/>
            <person name="Johansson T."/>
            <person name="Persson P."/>
            <person name="Tunlid A."/>
        </authorList>
    </citation>
    <scope>NUCLEOTIDE SEQUENCE [LARGE SCALE GENOMIC DNA]</scope>
    <source>
        <strain evidence="1 2">CBS 146.42</strain>
    </source>
</reference>
<dbReference type="PANTHER" id="PTHR14614">
    <property type="entry name" value="HEPATOCELLULAR CARCINOMA-ASSOCIATED ANTIGEN"/>
    <property type="match status" value="1"/>
</dbReference>
<dbReference type="Pfam" id="PF10294">
    <property type="entry name" value="Methyltransf_16"/>
    <property type="match status" value="1"/>
</dbReference>
<keyword evidence="2" id="KW-1185">Reference proteome</keyword>